<dbReference type="AlphaFoldDB" id="A0A4R2B4L1"/>
<dbReference type="EMBL" id="SLVV01000012">
    <property type="protein sequence ID" value="TCN21386.1"/>
    <property type="molecule type" value="Genomic_DNA"/>
</dbReference>
<protein>
    <submittedName>
        <fullName evidence="2">Serine/threonine-protein kinase RsbT</fullName>
    </submittedName>
</protein>
<keyword evidence="2" id="KW-0808">Transferase</keyword>
<keyword evidence="2" id="KW-0418">Kinase</keyword>
<dbReference type="Proteomes" id="UP000295689">
    <property type="component" value="Unassembled WGS sequence"/>
</dbReference>
<reference evidence="2 3" key="1">
    <citation type="journal article" date="2015" name="Stand. Genomic Sci.">
        <title>Genomic Encyclopedia of Bacterial and Archaeal Type Strains, Phase III: the genomes of soil and plant-associated and newly described type strains.</title>
        <authorList>
            <person name="Whitman W.B."/>
            <person name="Woyke T."/>
            <person name="Klenk H.P."/>
            <person name="Zhou Y."/>
            <person name="Lilburn T.G."/>
            <person name="Beck B.J."/>
            <person name="De Vos P."/>
            <person name="Vandamme P."/>
            <person name="Eisen J.A."/>
            <person name="Garrity G."/>
            <person name="Hugenholtz P."/>
            <person name="Kyrpides N.C."/>
        </authorList>
    </citation>
    <scope>NUCLEOTIDE SEQUENCE [LARGE SCALE GENOMIC DNA]</scope>
    <source>
        <strain evidence="2 3">CV53</strain>
    </source>
</reference>
<evidence type="ECO:0000259" key="1">
    <source>
        <dbReference type="SMART" id="SM00387"/>
    </source>
</evidence>
<dbReference type="GO" id="GO:0016301">
    <property type="term" value="F:kinase activity"/>
    <property type="evidence" value="ECO:0007669"/>
    <property type="project" value="UniProtKB-KW"/>
</dbReference>
<name>A0A4R2B4L1_9BACI</name>
<proteinExistence type="predicted"/>
<evidence type="ECO:0000313" key="2">
    <source>
        <dbReference type="EMBL" id="TCN21386.1"/>
    </source>
</evidence>
<gene>
    <name evidence="2" type="ORF">EV146_11267</name>
</gene>
<dbReference type="CDD" id="cd16934">
    <property type="entry name" value="HATPase_RsbT-like"/>
    <property type="match status" value="1"/>
</dbReference>
<feature type="domain" description="Histidine kinase/HSP90-like ATPase" evidence="1">
    <location>
        <begin position="33"/>
        <end position="132"/>
    </location>
</feature>
<dbReference type="Gene3D" id="3.30.565.10">
    <property type="entry name" value="Histidine kinase-like ATPase, C-terminal domain"/>
    <property type="match status" value="1"/>
</dbReference>
<dbReference type="InterPro" id="IPR003594">
    <property type="entry name" value="HATPase_dom"/>
</dbReference>
<dbReference type="SUPFAM" id="SSF55874">
    <property type="entry name" value="ATPase domain of HSP90 chaperone/DNA topoisomerase II/histidine kinase"/>
    <property type="match status" value="1"/>
</dbReference>
<organism evidence="2 3">
    <name type="scientific">Mesobacillus foraminis</name>
    <dbReference type="NCBI Taxonomy" id="279826"/>
    <lineage>
        <taxon>Bacteria</taxon>
        <taxon>Bacillati</taxon>
        <taxon>Bacillota</taxon>
        <taxon>Bacilli</taxon>
        <taxon>Bacillales</taxon>
        <taxon>Bacillaceae</taxon>
        <taxon>Mesobacillus</taxon>
    </lineage>
</organism>
<dbReference type="SMART" id="SM00387">
    <property type="entry name" value="HATPase_c"/>
    <property type="match status" value="1"/>
</dbReference>
<accession>A0A4R2B4L1</accession>
<dbReference type="InterPro" id="IPR036890">
    <property type="entry name" value="HATPase_C_sf"/>
</dbReference>
<sequence length="132" mass="14244">MQGKSIDIRNEQDISAVRNFGRKAAKETGFGPVDQSRIITVVSELARNIYKYAGQGSITLLPLIDGARKGLSIIAEDNGQGIEDIDNAMEQGFSTSGSLGAGLPAVKRMVDEFQIQSEKGQGTCIKATKWIR</sequence>
<comment type="caution">
    <text evidence="2">The sequence shown here is derived from an EMBL/GenBank/DDBJ whole genome shotgun (WGS) entry which is preliminary data.</text>
</comment>
<keyword evidence="3" id="KW-1185">Reference proteome</keyword>
<evidence type="ECO:0000313" key="3">
    <source>
        <dbReference type="Proteomes" id="UP000295689"/>
    </source>
</evidence>
<dbReference type="RefSeq" id="WP_132010463.1">
    <property type="nucleotide sequence ID" value="NZ_JABUHM010000014.1"/>
</dbReference>
<dbReference type="Pfam" id="PF02518">
    <property type="entry name" value="HATPase_c"/>
    <property type="match status" value="1"/>
</dbReference>